<dbReference type="PRINTS" id="PR00364">
    <property type="entry name" value="DISEASERSIST"/>
</dbReference>
<dbReference type="OrthoDB" id="1397969at2759"/>
<dbReference type="Gene3D" id="1.10.10.10">
    <property type="entry name" value="Winged helix-like DNA-binding domain superfamily/Winged helix DNA-binding domain"/>
    <property type="match status" value="1"/>
</dbReference>
<dbReference type="SUPFAM" id="SSF52540">
    <property type="entry name" value="P-loop containing nucleoside triphosphate hydrolases"/>
    <property type="match status" value="1"/>
</dbReference>
<dbReference type="InterPro" id="IPR036388">
    <property type="entry name" value="WH-like_DNA-bd_sf"/>
</dbReference>
<feature type="domain" description="Disease resistance protein At4g27190-like leucine-rich repeats" evidence="6">
    <location>
        <begin position="949"/>
        <end position="1069"/>
    </location>
</feature>
<feature type="domain" description="NB-ARC" evidence="5">
    <location>
        <begin position="164"/>
        <end position="332"/>
    </location>
</feature>
<dbReference type="PANTHER" id="PTHR36766">
    <property type="entry name" value="PLANT BROAD-SPECTRUM MILDEW RESISTANCE PROTEIN RPW8"/>
    <property type="match status" value="1"/>
</dbReference>
<organism evidence="9 11">
    <name type="scientific">Medicago truncatula</name>
    <name type="common">Barrel medic</name>
    <name type="synonym">Medicago tribuloides</name>
    <dbReference type="NCBI Taxonomy" id="3880"/>
    <lineage>
        <taxon>Eukaryota</taxon>
        <taxon>Viridiplantae</taxon>
        <taxon>Streptophyta</taxon>
        <taxon>Embryophyta</taxon>
        <taxon>Tracheophyta</taxon>
        <taxon>Spermatophyta</taxon>
        <taxon>Magnoliopsida</taxon>
        <taxon>eudicotyledons</taxon>
        <taxon>Gunneridae</taxon>
        <taxon>Pentapetalae</taxon>
        <taxon>rosids</taxon>
        <taxon>fabids</taxon>
        <taxon>Fabales</taxon>
        <taxon>Fabaceae</taxon>
        <taxon>Papilionoideae</taxon>
        <taxon>50 kb inversion clade</taxon>
        <taxon>NPAAA clade</taxon>
        <taxon>Hologalegina</taxon>
        <taxon>IRL clade</taxon>
        <taxon>Trifolieae</taxon>
        <taxon>Medicago</taxon>
    </lineage>
</organism>
<keyword evidence="4" id="KW-0175">Coiled coil</keyword>
<dbReference type="PaxDb" id="3880-AES95690"/>
<dbReference type="InterPro" id="IPR057135">
    <property type="entry name" value="At4g27190-like_LRR"/>
</dbReference>
<evidence type="ECO:0000259" key="7">
    <source>
        <dbReference type="Pfam" id="PF23559"/>
    </source>
</evidence>
<dbReference type="Pfam" id="PF25019">
    <property type="entry name" value="LRR_R13L1-DRL21"/>
    <property type="match status" value="1"/>
</dbReference>
<feature type="domain" description="R13L1/DRL21-like LRR repeat region" evidence="8">
    <location>
        <begin position="690"/>
        <end position="818"/>
    </location>
</feature>
<reference evidence="9 11" key="1">
    <citation type="journal article" date="2011" name="Nature">
        <title>The Medicago genome provides insight into the evolution of rhizobial symbioses.</title>
        <authorList>
            <person name="Young N.D."/>
            <person name="Debelle F."/>
            <person name="Oldroyd G.E."/>
            <person name="Geurts R."/>
            <person name="Cannon S.B."/>
            <person name="Udvardi M.K."/>
            <person name="Benedito V.A."/>
            <person name="Mayer K.F."/>
            <person name="Gouzy J."/>
            <person name="Schoof H."/>
            <person name="Van de Peer Y."/>
            <person name="Proost S."/>
            <person name="Cook D.R."/>
            <person name="Meyers B.C."/>
            <person name="Spannagl M."/>
            <person name="Cheung F."/>
            <person name="De Mita S."/>
            <person name="Krishnakumar V."/>
            <person name="Gundlach H."/>
            <person name="Zhou S."/>
            <person name="Mudge J."/>
            <person name="Bharti A.K."/>
            <person name="Murray J.D."/>
            <person name="Naoumkina M.A."/>
            <person name="Rosen B."/>
            <person name="Silverstein K.A."/>
            <person name="Tang H."/>
            <person name="Rombauts S."/>
            <person name="Zhao P.X."/>
            <person name="Zhou P."/>
            <person name="Barbe V."/>
            <person name="Bardou P."/>
            <person name="Bechner M."/>
            <person name="Bellec A."/>
            <person name="Berger A."/>
            <person name="Berges H."/>
            <person name="Bidwell S."/>
            <person name="Bisseling T."/>
            <person name="Choisne N."/>
            <person name="Couloux A."/>
            <person name="Denny R."/>
            <person name="Deshpande S."/>
            <person name="Dai X."/>
            <person name="Doyle J.J."/>
            <person name="Dudez A.M."/>
            <person name="Farmer A.D."/>
            <person name="Fouteau S."/>
            <person name="Franken C."/>
            <person name="Gibelin C."/>
            <person name="Gish J."/>
            <person name="Goldstein S."/>
            <person name="Gonzalez A.J."/>
            <person name="Green P.J."/>
            <person name="Hallab A."/>
            <person name="Hartog M."/>
            <person name="Hua A."/>
            <person name="Humphray S.J."/>
            <person name="Jeong D.H."/>
            <person name="Jing Y."/>
            <person name="Jocker A."/>
            <person name="Kenton S.M."/>
            <person name="Kim D.J."/>
            <person name="Klee K."/>
            <person name="Lai H."/>
            <person name="Lang C."/>
            <person name="Lin S."/>
            <person name="Macmil S.L."/>
            <person name="Magdelenat G."/>
            <person name="Matthews L."/>
            <person name="McCorrison J."/>
            <person name="Monaghan E.L."/>
            <person name="Mun J.H."/>
            <person name="Najar F.Z."/>
            <person name="Nicholson C."/>
            <person name="Noirot C."/>
            <person name="O'Bleness M."/>
            <person name="Paule C.R."/>
            <person name="Poulain J."/>
            <person name="Prion F."/>
            <person name="Qin B."/>
            <person name="Qu C."/>
            <person name="Retzel E.F."/>
            <person name="Riddle C."/>
            <person name="Sallet E."/>
            <person name="Samain S."/>
            <person name="Samson N."/>
            <person name="Sanders I."/>
            <person name="Saurat O."/>
            <person name="Scarpelli C."/>
            <person name="Schiex T."/>
            <person name="Segurens B."/>
            <person name="Severin A.J."/>
            <person name="Sherrier D.J."/>
            <person name="Shi R."/>
            <person name="Sims S."/>
            <person name="Singer S.R."/>
            <person name="Sinharoy S."/>
            <person name="Sterck L."/>
            <person name="Viollet A."/>
            <person name="Wang B.B."/>
            <person name="Wang K."/>
            <person name="Wang M."/>
            <person name="Wang X."/>
            <person name="Warfsmann J."/>
            <person name="Weissenbach J."/>
            <person name="White D.D."/>
            <person name="White J.D."/>
            <person name="Wiley G.B."/>
            <person name="Wincker P."/>
            <person name="Xing Y."/>
            <person name="Yang L."/>
            <person name="Yao Z."/>
            <person name="Ying F."/>
            <person name="Zhai J."/>
            <person name="Zhou L."/>
            <person name="Zuber A."/>
            <person name="Denarie J."/>
            <person name="Dixon R.A."/>
            <person name="May G.D."/>
            <person name="Schwartz D.C."/>
            <person name="Rogers J."/>
            <person name="Quetier F."/>
            <person name="Town C.D."/>
            <person name="Roe B.A."/>
        </authorList>
    </citation>
    <scope>NUCLEOTIDE SEQUENCE [LARGE SCALE GENOMIC DNA]</scope>
    <source>
        <strain evidence="9">A17</strain>
        <strain evidence="10 11">cv. Jemalong A17</strain>
    </source>
</reference>
<evidence type="ECO:0000313" key="10">
    <source>
        <dbReference type="EnsemblPlants" id="AES95690"/>
    </source>
</evidence>
<feature type="domain" description="Disease resistance protein winged helix" evidence="7">
    <location>
        <begin position="417"/>
        <end position="475"/>
    </location>
</feature>
<sequence>MDVAQKKKSMDVAMLSHSISNILQWMNSLKPLANKLSRIDIKQLEKDIKQINDKVQTHHSDSLLFPQPWLQKVKEVLIDLNDLMEDLRQKESTSVGLKVKDRFKATLQVKKATDELKRLLNEEATDELKRLLNEEDAKGAAAAAVDTDDRRKFAYDDFVAVGRENEKKEIIDQLLNLKSADTDAAVPVFIAIVGVTGIGKTKLAHLVCEDEQVKANFEFEQISMNGLMGETLDVESSHQIPHHEIPTCTMTTTTNGKPRLLIIDDLRIAINKHDDLEKLQKKLMEVAGGRTNTVILITTCSNHVANNIGATYVLKLQGLNQKESWSLFQQIYGPITSTKKAQSTIEPESKPKPEQSLEIMRDCGGVPLLIVIVAKVMTKHSGVGGEEWIREALEKVKLIYYDDLPTYQKLCFAYCSLFPEDYLIDAERLIQLWTGEGFLINPEQQFGHACFEDFVPLVFHQAEEESDHQKYCGVVRNNMNNYLYRMNRLMHKLARQEIAGDENITVDVMGERVRGGTLRVSFNFALDLSCEIPDSVFQTAKKLRTILLPYNINNPRLPHEVKMTTSTCDKIFDTFKYSLRVLDLHDLGIKTVPSSIEDVKYLRYLDLSHNNMEKLPSCITNLIHLQTLKLSRCHVLKELPKDMDDLSCLNHLDLDGCLDLTQMPSGISKLTSLQTLSLFVASKKQVTGGLRSLTDLNNLRGHLEIMHLEQIKFSPSKEAAKDDFLKNKQHLEFLTLRWDHDEEDEESNVEKDKKSLDCLQPHPNLQVLLVVGYNGHTLSNWLASLQCLVKFTLNDCPKCEFLPPMDELPHLKVLQLRRLDSLKFIAKNNQADTPIFFPSLKELTISDCLKLKGWWENDIWDNDRPSFSCISKLNIQYCPQLACMLLYPGLDDELVLVESNVRSMRDTMHYADSTESTETSSSQSQPFSKLKSMVIERIDQSPPESWLKNFISLEELHIRDCFILESLPQGFKFLSSLISLSIERCEQLVLDIDKSAGTEWDGLTEWEGLKNLQSLTLRSIPKLKSLPWGVENVKTLKDLRIYDCHGLTSLPESIGNLTSLERLVLSECRNLDSLPKGMEMLQSLNTLIIMDCPLLLPRCQPDTGDDWPQIAHIKNKLVKENPQDFMDHL</sequence>
<dbReference type="HOGENOM" id="CLU_000837_8_8_1"/>
<dbReference type="Pfam" id="PF23247">
    <property type="entry name" value="LRR_RPS2"/>
    <property type="match status" value="1"/>
</dbReference>
<dbReference type="GO" id="GO:0043531">
    <property type="term" value="F:ADP binding"/>
    <property type="evidence" value="ECO:0007669"/>
    <property type="project" value="InterPro"/>
</dbReference>
<evidence type="ECO:0000313" key="9">
    <source>
        <dbReference type="EMBL" id="AES95690.2"/>
    </source>
</evidence>
<feature type="coiled-coil region" evidence="4">
    <location>
        <begin position="34"/>
        <end position="129"/>
    </location>
</feature>
<dbReference type="InterPro" id="IPR056789">
    <property type="entry name" value="LRR_R13L1-DRL21"/>
</dbReference>
<evidence type="ECO:0000259" key="6">
    <source>
        <dbReference type="Pfam" id="PF23247"/>
    </source>
</evidence>
<dbReference type="CDD" id="cd00009">
    <property type="entry name" value="AAA"/>
    <property type="match status" value="1"/>
</dbReference>
<dbReference type="Gene3D" id="3.40.50.300">
    <property type="entry name" value="P-loop containing nucleotide triphosphate hydrolases"/>
    <property type="match status" value="1"/>
</dbReference>
<evidence type="ECO:0000313" key="11">
    <source>
        <dbReference type="Proteomes" id="UP000002051"/>
    </source>
</evidence>
<evidence type="ECO:0000256" key="1">
    <source>
        <dbReference type="ARBA" id="ARBA00022614"/>
    </source>
</evidence>
<dbReference type="EnsemblPlants" id="AES95690">
    <property type="protein sequence ID" value="AES95690"/>
    <property type="gene ID" value="MTR_5g028290"/>
</dbReference>
<gene>
    <name evidence="10" type="primary">11412859</name>
    <name evidence="9" type="ordered locus">MTR_5g028290</name>
</gene>
<dbReference type="PANTHER" id="PTHR36766:SF35">
    <property type="entry name" value="DISEASE RESISTANCE PROTEIN RGA3"/>
    <property type="match status" value="1"/>
</dbReference>
<dbReference type="PROSITE" id="PS51450">
    <property type="entry name" value="LRR"/>
    <property type="match status" value="1"/>
</dbReference>
<dbReference type="InterPro" id="IPR058922">
    <property type="entry name" value="WHD_DRP"/>
</dbReference>
<dbReference type="InterPro" id="IPR032675">
    <property type="entry name" value="LRR_dom_sf"/>
</dbReference>
<accession>G7K9N1</accession>
<keyword evidence="1" id="KW-0433">Leucine-rich repeat</keyword>
<reference evidence="9 11" key="2">
    <citation type="journal article" date="2014" name="BMC Genomics">
        <title>An improved genome release (version Mt4.0) for the model legume Medicago truncatula.</title>
        <authorList>
            <person name="Tang H."/>
            <person name="Krishnakumar V."/>
            <person name="Bidwell S."/>
            <person name="Rosen B."/>
            <person name="Chan A."/>
            <person name="Zhou S."/>
            <person name="Gentzbittel L."/>
            <person name="Childs K.L."/>
            <person name="Yandell M."/>
            <person name="Gundlach H."/>
            <person name="Mayer K.F."/>
            <person name="Schwartz D.C."/>
            <person name="Town C.D."/>
        </authorList>
    </citation>
    <scope>GENOME REANNOTATION</scope>
    <source>
        <strain evidence="10 11">cv. Jemalong A17</strain>
    </source>
</reference>
<dbReference type="Pfam" id="PF00560">
    <property type="entry name" value="LRR_1"/>
    <property type="match status" value="1"/>
</dbReference>
<dbReference type="InterPro" id="IPR002182">
    <property type="entry name" value="NB-ARC"/>
</dbReference>
<keyword evidence="2" id="KW-0677">Repeat</keyword>
<dbReference type="AlphaFoldDB" id="G7K9N1"/>
<dbReference type="Pfam" id="PF23559">
    <property type="entry name" value="WHD_DRP"/>
    <property type="match status" value="1"/>
</dbReference>
<evidence type="ECO:0000256" key="4">
    <source>
        <dbReference type="SAM" id="Coils"/>
    </source>
</evidence>
<dbReference type="STRING" id="3880.G7K9N1"/>
<evidence type="ECO:0000259" key="8">
    <source>
        <dbReference type="Pfam" id="PF25019"/>
    </source>
</evidence>
<dbReference type="GO" id="GO:0006952">
    <property type="term" value="P:defense response"/>
    <property type="evidence" value="ECO:0007669"/>
    <property type="project" value="UniProtKB-KW"/>
</dbReference>
<evidence type="ECO:0000256" key="2">
    <source>
        <dbReference type="ARBA" id="ARBA00022737"/>
    </source>
</evidence>
<dbReference type="Pfam" id="PF00931">
    <property type="entry name" value="NB-ARC"/>
    <property type="match status" value="1"/>
</dbReference>
<dbReference type="InterPro" id="IPR027417">
    <property type="entry name" value="P-loop_NTPase"/>
</dbReference>
<dbReference type="Gene3D" id="3.80.10.10">
    <property type="entry name" value="Ribonuclease Inhibitor"/>
    <property type="match status" value="4"/>
</dbReference>
<dbReference type="SUPFAM" id="SSF52058">
    <property type="entry name" value="L domain-like"/>
    <property type="match status" value="1"/>
</dbReference>
<keyword evidence="11" id="KW-1185">Reference proteome</keyword>
<evidence type="ECO:0000256" key="3">
    <source>
        <dbReference type="ARBA" id="ARBA00022821"/>
    </source>
</evidence>
<name>G7K9N1_MEDTR</name>
<dbReference type="eggNOG" id="KOG4658">
    <property type="taxonomic scope" value="Eukaryota"/>
</dbReference>
<accession>A0A0C3XFA5</accession>
<proteinExistence type="predicted"/>
<protein>
    <submittedName>
        <fullName evidence="9">LRR and NB-ARC domain disease resistance protein, putative</fullName>
    </submittedName>
</protein>
<reference evidence="10" key="3">
    <citation type="submission" date="2015-04" db="UniProtKB">
        <authorList>
            <consortium name="EnsemblPlants"/>
        </authorList>
    </citation>
    <scope>IDENTIFICATION</scope>
    <source>
        <strain evidence="10">cv. Jemalong A17</strain>
    </source>
</reference>
<dbReference type="KEGG" id="mtr:11412859"/>
<evidence type="ECO:0000259" key="5">
    <source>
        <dbReference type="Pfam" id="PF00931"/>
    </source>
</evidence>
<dbReference type="Proteomes" id="UP000002051">
    <property type="component" value="Chromosome 5"/>
</dbReference>
<keyword evidence="3" id="KW-0611">Plant defense</keyword>
<dbReference type="SUPFAM" id="SSF52047">
    <property type="entry name" value="RNI-like"/>
    <property type="match status" value="1"/>
</dbReference>
<dbReference type="EMBL" id="CM001221">
    <property type="protein sequence ID" value="AES95690.2"/>
    <property type="molecule type" value="Genomic_DNA"/>
</dbReference>
<dbReference type="InterPro" id="IPR001611">
    <property type="entry name" value="Leu-rich_rpt"/>
</dbReference>